<sequence>MIAVTFMNLVLMAKDLERQFLATASNKEELDIVLEREFLAWLENRKEEQTIFFPQRFKVMELNKSILLLLISSPLLLFLSEAICIPRNASNDDSHGPPGVVLHVASSAFMQSLPPVFSPSQSPVSYPSLPDYPPHSPSVLPSPSNNAALKRICGVTDHQSECLAIFGPSLTGAIEPLSVLKMGIQTLHKGYEQATAMATKLSNDPSTDGVVKDCLSVCLEVFDLGITDLDQALTAISSNDMDSLVQLLNGVIGYAETCKDAFTEQGEIASPLAEINDRLDKLGSISISISILVPGVTII</sequence>
<dbReference type="NCBIfam" id="TIGR01614">
    <property type="entry name" value="PME_inhib"/>
    <property type="match status" value="1"/>
</dbReference>
<dbReference type="InterPro" id="IPR052421">
    <property type="entry name" value="PCW_Enzyme_Inhibitor"/>
</dbReference>
<organism evidence="5 6">
    <name type="scientific">Populus tomentosa</name>
    <name type="common">Chinese white poplar</name>
    <dbReference type="NCBI Taxonomy" id="118781"/>
    <lineage>
        <taxon>Eukaryota</taxon>
        <taxon>Viridiplantae</taxon>
        <taxon>Streptophyta</taxon>
        <taxon>Embryophyta</taxon>
        <taxon>Tracheophyta</taxon>
        <taxon>Spermatophyta</taxon>
        <taxon>Magnoliopsida</taxon>
        <taxon>eudicotyledons</taxon>
        <taxon>Gunneridae</taxon>
        <taxon>Pentapetalae</taxon>
        <taxon>rosids</taxon>
        <taxon>fabids</taxon>
        <taxon>Malpighiales</taxon>
        <taxon>Salicaceae</taxon>
        <taxon>Saliceae</taxon>
        <taxon>Populus</taxon>
    </lineage>
</organism>
<keyword evidence="1" id="KW-0732">Signal</keyword>
<evidence type="ECO:0000313" key="6">
    <source>
        <dbReference type="Proteomes" id="UP000886885"/>
    </source>
</evidence>
<evidence type="ECO:0000313" key="5">
    <source>
        <dbReference type="EMBL" id="KAG6787036.1"/>
    </source>
</evidence>
<dbReference type="GO" id="GO:0004857">
    <property type="term" value="F:enzyme inhibitor activity"/>
    <property type="evidence" value="ECO:0007669"/>
    <property type="project" value="InterPro"/>
</dbReference>
<evidence type="ECO:0000256" key="2">
    <source>
        <dbReference type="ARBA" id="ARBA00023157"/>
    </source>
</evidence>
<comment type="similarity">
    <text evidence="3">Belongs to the PMEI family.</text>
</comment>
<dbReference type="InterPro" id="IPR006501">
    <property type="entry name" value="Pectinesterase_inhib_dom"/>
</dbReference>
<gene>
    <name evidence="5" type="ORF">POTOM_008664</name>
</gene>
<accession>A0A8X8AEK0</accession>
<dbReference type="OrthoDB" id="770764at2759"/>
<dbReference type="Proteomes" id="UP000886885">
    <property type="component" value="Chromosome 2A"/>
</dbReference>
<protein>
    <recommendedName>
        <fullName evidence="4">Pectinesterase inhibitor domain-containing protein</fullName>
    </recommendedName>
</protein>
<feature type="domain" description="Pectinesterase inhibitor" evidence="4">
    <location>
        <begin position="144"/>
        <end position="289"/>
    </location>
</feature>
<keyword evidence="2" id="KW-1015">Disulfide bond</keyword>
<dbReference type="PANTHER" id="PTHR36710">
    <property type="entry name" value="PECTINESTERASE INHIBITOR-LIKE"/>
    <property type="match status" value="1"/>
</dbReference>
<reference evidence="5" key="1">
    <citation type="journal article" date="2020" name="bioRxiv">
        <title>Hybrid origin of Populus tomentosa Carr. identified through genome sequencing and phylogenomic analysis.</title>
        <authorList>
            <person name="An X."/>
            <person name="Gao K."/>
            <person name="Chen Z."/>
            <person name="Li J."/>
            <person name="Yang X."/>
            <person name="Yang X."/>
            <person name="Zhou J."/>
            <person name="Guo T."/>
            <person name="Zhao T."/>
            <person name="Huang S."/>
            <person name="Miao D."/>
            <person name="Khan W.U."/>
            <person name="Rao P."/>
            <person name="Ye M."/>
            <person name="Lei B."/>
            <person name="Liao W."/>
            <person name="Wang J."/>
            <person name="Ji L."/>
            <person name="Li Y."/>
            <person name="Guo B."/>
            <person name="Mustafa N.S."/>
            <person name="Li S."/>
            <person name="Yun Q."/>
            <person name="Keller S.R."/>
            <person name="Mao J."/>
            <person name="Zhang R."/>
            <person name="Strauss S.H."/>
        </authorList>
    </citation>
    <scope>NUCLEOTIDE SEQUENCE</scope>
    <source>
        <strain evidence="5">GM15</strain>
        <tissue evidence="5">Leaf</tissue>
    </source>
</reference>
<dbReference type="PANTHER" id="PTHR36710:SF21">
    <property type="entry name" value="PECTINESTERASE INHIBITOR DOMAIN-CONTAINING PROTEIN"/>
    <property type="match status" value="1"/>
</dbReference>
<comment type="caution">
    <text evidence="5">The sequence shown here is derived from an EMBL/GenBank/DDBJ whole genome shotgun (WGS) entry which is preliminary data.</text>
</comment>
<keyword evidence="6" id="KW-1185">Reference proteome</keyword>
<dbReference type="CDD" id="cd15800">
    <property type="entry name" value="PMEI-like_2"/>
    <property type="match status" value="1"/>
</dbReference>
<evidence type="ECO:0000256" key="3">
    <source>
        <dbReference type="ARBA" id="ARBA00038471"/>
    </source>
</evidence>
<dbReference type="EMBL" id="JAAWWB010000003">
    <property type="protein sequence ID" value="KAG6787036.1"/>
    <property type="molecule type" value="Genomic_DNA"/>
</dbReference>
<dbReference type="Pfam" id="PF04043">
    <property type="entry name" value="PMEI"/>
    <property type="match status" value="1"/>
</dbReference>
<evidence type="ECO:0000259" key="4">
    <source>
        <dbReference type="SMART" id="SM00856"/>
    </source>
</evidence>
<dbReference type="SMART" id="SM00856">
    <property type="entry name" value="PMEI"/>
    <property type="match status" value="1"/>
</dbReference>
<proteinExistence type="inferred from homology"/>
<dbReference type="AlphaFoldDB" id="A0A8X8AEK0"/>
<evidence type="ECO:0000256" key="1">
    <source>
        <dbReference type="ARBA" id="ARBA00022729"/>
    </source>
</evidence>
<name>A0A8X8AEK0_POPTO</name>